<dbReference type="Pfam" id="PF09905">
    <property type="entry name" value="VF530"/>
    <property type="match status" value="1"/>
</dbReference>
<accession>A0ABU5MWT3</accession>
<evidence type="ECO:0000313" key="1">
    <source>
        <dbReference type="EMBL" id="MDZ8118653.1"/>
    </source>
</evidence>
<sequence length="73" mass="8659">MNEQPNNPLHGITLENLLNQLVDHYGWEELGQLIDIRCFNWEPSIKSSLKFLRKNQWARDQVEALFLDTDFKS</sequence>
<dbReference type="InterPro" id="IPR018668">
    <property type="entry name" value="DNA-binding_VF530-like"/>
</dbReference>
<comment type="caution">
    <text evidence="1">The sequence shown here is derived from an EMBL/GenBank/DDBJ whole genome shotgun (WGS) entry which is preliminary data.</text>
</comment>
<keyword evidence="2" id="KW-1185">Reference proteome</keyword>
<organism evidence="1 2">
    <name type="scientific">Pontiella agarivorans</name>
    <dbReference type="NCBI Taxonomy" id="3038953"/>
    <lineage>
        <taxon>Bacteria</taxon>
        <taxon>Pseudomonadati</taxon>
        <taxon>Kiritimatiellota</taxon>
        <taxon>Kiritimatiellia</taxon>
        <taxon>Kiritimatiellales</taxon>
        <taxon>Pontiellaceae</taxon>
        <taxon>Pontiella</taxon>
    </lineage>
</organism>
<dbReference type="EMBL" id="JARVCO010000010">
    <property type="protein sequence ID" value="MDZ8118653.1"/>
    <property type="molecule type" value="Genomic_DNA"/>
</dbReference>
<name>A0ABU5MWT3_9BACT</name>
<evidence type="ECO:0000313" key="2">
    <source>
        <dbReference type="Proteomes" id="UP001290861"/>
    </source>
</evidence>
<protein>
    <submittedName>
        <fullName evidence="1">VF530 family protein</fullName>
    </submittedName>
</protein>
<dbReference type="RefSeq" id="WP_322608451.1">
    <property type="nucleotide sequence ID" value="NZ_JARVCO010000010.1"/>
</dbReference>
<proteinExistence type="predicted"/>
<dbReference type="Proteomes" id="UP001290861">
    <property type="component" value="Unassembled WGS sequence"/>
</dbReference>
<gene>
    <name evidence="1" type="ORF">P9H32_08425</name>
</gene>
<reference evidence="1 2" key="1">
    <citation type="journal article" date="2024" name="Appl. Environ. Microbiol.">
        <title>Pontiella agarivorans sp. nov., a novel marine anaerobic bacterium capable of degrading macroalgal polysaccharides and fixing nitrogen.</title>
        <authorList>
            <person name="Liu N."/>
            <person name="Kivenson V."/>
            <person name="Peng X."/>
            <person name="Cui Z."/>
            <person name="Lankiewicz T.S."/>
            <person name="Gosselin K.M."/>
            <person name="English C.J."/>
            <person name="Blair E.M."/>
            <person name="O'Malley M.A."/>
            <person name="Valentine D.L."/>
        </authorList>
    </citation>
    <scope>NUCLEOTIDE SEQUENCE [LARGE SCALE GENOMIC DNA]</scope>
    <source>
        <strain evidence="1 2">NLcol2</strain>
    </source>
</reference>
<dbReference type="InterPro" id="IPR036361">
    <property type="entry name" value="SAP_dom_sf"/>
</dbReference>
<dbReference type="Gene3D" id="1.10.720.30">
    <property type="entry name" value="SAP domain"/>
    <property type="match status" value="1"/>
</dbReference>